<evidence type="ECO:0000313" key="5">
    <source>
        <dbReference type="Proteomes" id="UP000199354"/>
    </source>
</evidence>
<feature type="domain" description="CAAX prenyl protease 2/Lysostaphin resistance protein A-like" evidence="3">
    <location>
        <begin position="146"/>
        <end position="245"/>
    </location>
</feature>
<dbReference type="STRING" id="490189.SAMN02927903_02811"/>
<dbReference type="OrthoDB" id="2806188at2"/>
<reference evidence="4 5" key="1">
    <citation type="submission" date="2016-10" db="EMBL/GenBank/DDBJ databases">
        <authorList>
            <person name="de Groot N.N."/>
        </authorList>
    </citation>
    <scope>NUCLEOTIDE SEQUENCE [LARGE SCALE GENOMIC DNA]</scope>
    <source>
        <strain evidence="4 5">CGMCC 1.7031</strain>
    </source>
</reference>
<protein>
    <recommendedName>
        <fullName evidence="3">CAAX prenyl protease 2/Lysostaphin resistance protein A-like domain-containing protein</fullName>
    </recommendedName>
</protein>
<dbReference type="GO" id="GO:0080120">
    <property type="term" value="P:CAAX-box protein maturation"/>
    <property type="evidence" value="ECO:0007669"/>
    <property type="project" value="UniProtKB-ARBA"/>
</dbReference>
<proteinExistence type="predicted"/>
<dbReference type="Pfam" id="PF02517">
    <property type="entry name" value="Rce1-like"/>
    <property type="match status" value="1"/>
</dbReference>
<dbReference type="PANTHER" id="PTHR36435:SF1">
    <property type="entry name" value="CAAX AMINO TERMINAL PROTEASE FAMILY PROTEIN"/>
    <property type="match status" value="1"/>
</dbReference>
<dbReference type="InterPro" id="IPR052710">
    <property type="entry name" value="CAAX_protease"/>
</dbReference>
<evidence type="ECO:0000259" key="3">
    <source>
        <dbReference type="Pfam" id="PF02517"/>
    </source>
</evidence>
<sequence length="333" mass="37032">MFIEQARKPNMGSGDYFVRYFLGIVIIALGYVIGQIPFTVAVLAKSMADGTGINIDPAKIMSVLEPNLSLFLVLLTFVATMLAIFLVVKLVHKQSFLSLTTARPQVDWKRIFFAFGVWATFSVVSTLALYWAYPEDFVVAFKPVPFLILLVIATLMIPIQTSAEEYLFRGYLMQGIGLMAGNRWVPLLVTSVLFGGMHLMNPEVGKMGYIVMVYYIGTGFFLGILTLMDDGLELALGFHAANNLLTALLVTSDWTAFQTYSVFKSTAEPDATLDVLLPVVVVFPILLFIFSRRYGWRDWWPKLTGKLQPISTVNTADHGNPGDPDLPQRPHGL</sequence>
<feature type="transmembrane region" description="Helical" evidence="2">
    <location>
        <begin position="271"/>
        <end position="290"/>
    </location>
</feature>
<dbReference type="AlphaFoldDB" id="A0A1G5JP36"/>
<feature type="transmembrane region" description="Helical" evidence="2">
    <location>
        <begin position="144"/>
        <end position="163"/>
    </location>
</feature>
<feature type="region of interest" description="Disordered" evidence="1">
    <location>
        <begin position="312"/>
        <end position="333"/>
    </location>
</feature>
<dbReference type="RefSeq" id="WP_091145437.1">
    <property type="nucleotide sequence ID" value="NZ_FMVF01000015.1"/>
</dbReference>
<dbReference type="Proteomes" id="UP000199354">
    <property type="component" value="Unassembled WGS sequence"/>
</dbReference>
<dbReference type="GO" id="GO:0004175">
    <property type="term" value="F:endopeptidase activity"/>
    <property type="evidence" value="ECO:0007669"/>
    <property type="project" value="UniProtKB-ARBA"/>
</dbReference>
<feature type="transmembrane region" description="Helical" evidence="2">
    <location>
        <begin position="207"/>
        <end position="227"/>
    </location>
</feature>
<keyword evidence="2" id="KW-0812">Transmembrane</keyword>
<name>A0A1G5JP36_9FLAO</name>
<organism evidence="4 5">
    <name type="scientific">Flavobacterium caeni</name>
    <dbReference type="NCBI Taxonomy" id="490189"/>
    <lineage>
        <taxon>Bacteria</taxon>
        <taxon>Pseudomonadati</taxon>
        <taxon>Bacteroidota</taxon>
        <taxon>Flavobacteriia</taxon>
        <taxon>Flavobacteriales</taxon>
        <taxon>Flavobacteriaceae</taxon>
        <taxon>Flavobacterium</taxon>
    </lineage>
</organism>
<keyword evidence="2" id="KW-0472">Membrane</keyword>
<feature type="transmembrane region" description="Helical" evidence="2">
    <location>
        <begin position="111"/>
        <end position="132"/>
    </location>
</feature>
<keyword evidence="5" id="KW-1185">Reference proteome</keyword>
<dbReference type="PANTHER" id="PTHR36435">
    <property type="entry name" value="SLR1288 PROTEIN"/>
    <property type="match status" value="1"/>
</dbReference>
<feature type="transmembrane region" description="Helical" evidence="2">
    <location>
        <begin position="20"/>
        <end position="48"/>
    </location>
</feature>
<feature type="transmembrane region" description="Helical" evidence="2">
    <location>
        <begin position="234"/>
        <end position="251"/>
    </location>
</feature>
<feature type="transmembrane region" description="Helical" evidence="2">
    <location>
        <begin position="68"/>
        <end position="91"/>
    </location>
</feature>
<evidence type="ECO:0000256" key="1">
    <source>
        <dbReference type="SAM" id="MobiDB-lite"/>
    </source>
</evidence>
<evidence type="ECO:0000313" key="4">
    <source>
        <dbReference type="EMBL" id="SCY90155.1"/>
    </source>
</evidence>
<keyword evidence="2" id="KW-1133">Transmembrane helix</keyword>
<evidence type="ECO:0000256" key="2">
    <source>
        <dbReference type="SAM" id="Phobius"/>
    </source>
</evidence>
<dbReference type="EMBL" id="FMVF01000015">
    <property type="protein sequence ID" value="SCY90155.1"/>
    <property type="molecule type" value="Genomic_DNA"/>
</dbReference>
<dbReference type="InterPro" id="IPR003675">
    <property type="entry name" value="Rce1/LyrA-like_dom"/>
</dbReference>
<gene>
    <name evidence="4" type="ORF">SAMN02927903_02811</name>
</gene>
<accession>A0A1G5JP36</accession>